<protein>
    <submittedName>
        <fullName evidence="7">Capsid and scaffold protein</fullName>
    </submittedName>
</protein>
<dbReference type="GO" id="GO:0008233">
    <property type="term" value="F:peptidase activity"/>
    <property type="evidence" value="ECO:0007669"/>
    <property type="project" value="UniProtKB-KW"/>
</dbReference>
<organism evidence="7 8">
    <name type="scientific">Vibrio phage vB_VpS_PG07</name>
    <dbReference type="NCBI Taxonomy" id="2301664"/>
    <lineage>
        <taxon>Viruses</taxon>
        <taxon>Duplodnaviria</taxon>
        <taxon>Heunggongvirae</taxon>
        <taxon>Uroviricota</taxon>
        <taxon>Caudoviricetes</taxon>
        <taxon>Demerecviridae</taxon>
        <taxon>Pogseptimavirus</taxon>
        <taxon>Pogseptimavirus PG07</taxon>
    </lineage>
</organism>
<keyword evidence="8" id="KW-1185">Reference proteome</keyword>
<evidence type="ECO:0000256" key="5">
    <source>
        <dbReference type="ARBA" id="ARBA00023045"/>
    </source>
</evidence>
<dbReference type="GeneID" id="54999488"/>
<dbReference type="EMBL" id="MH645904">
    <property type="protein sequence ID" value="AXQ66763.1"/>
    <property type="molecule type" value="Genomic_DNA"/>
</dbReference>
<evidence type="ECO:0000256" key="2">
    <source>
        <dbReference type="ARBA" id="ARBA00022670"/>
    </source>
</evidence>
<evidence type="ECO:0000259" key="6">
    <source>
        <dbReference type="Pfam" id="PF04586"/>
    </source>
</evidence>
<name>A0A385E4N6_9CAUD</name>
<evidence type="ECO:0000313" key="7">
    <source>
        <dbReference type="EMBL" id="AXQ66763.1"/>
    </source>
</evidence>
<keyword evidence="4" id="KW-0118">Viral capsid assembly</keyword>
<keyword evidence="2" id="KW-0645">Protease</keyword>
<evidence type="ECO:0000256" key="1">
    <source>
        <dbReference type="ARBA" id="ARBA00022612"/>
    </source>
</evidence>
<dbReference type="GO" id="GO:0006508">
    <property type="term" value="P:proteolysis"/>
    <property type="evidence" value="ECO:0007669"/>
    <property type="project" value="UniProtKB-KW"/>
</dbReference>
<keyword evidence="5" id="KW-1273">Viral capsid maturation</keyword>
<dbReference type="InterPro" id="IPR006433">
    <property type="entry name" value="Prohead_protease"/>
</dbReference>
<dbReference type="NCBIfam" id="TIGR01543">
    <property type="entry name" value="proheadase_HK97"/>
    <property type="match status" value="1"/>
</dbReference>
<feature type="domain" description="Prohead serine protease" evidence="6">
    <location>
        <begin position="23"/>
        <end position="166"/>
    </location>
</feature>
<dbReference type="KEGG" id="vg:54999488"/>
<accession>A0A385E4N6</accession>
<dbReference type="Proteomes" id="UP000263435">
    <property type="component" value="Segment"/>
</dbReference>
<reference evidence="7 8" key="1">
    <citation type="submission" date="2018-07" db="EMBL/GenBank/DDBJ databases">
        <title>Sequencing of PG07.</title>
        <authorList>
            <person name="Ding T."/>
        </authorList>
    </citation>
    <scope>NUCLEOTIDE SEQUENCE [LARGE SCALE GENOMIC DNA]</scope>
</reference>
<dbReference type="InterPro" id="IPR054613">
    <property type="entry name" value="Peptidase_S78_dom"/>
</dbReference>
<dbReference type="Pfam" id="PF04586">
    <property type="entry name" value="Peptidase_S78"/>
    <property type="match status" value="1"/>
</dbReference>
<keyword evidence="1" id="KW-1188">Viral release from host cell</keyword>
<dbReference type="RefSeq" id="YP_009808585.1">
    <property type="nucleotide sequence ID" value="NC_048041.1"/>
</dbReference>
<dbReference type="GO" id="GO:0046797">
    <property type="term" value="P:viral procapsid maturation"/>
    <property type="evidence" value="ECO:0007669"/>
    <property type="project" value="UniProtKB-KW"/>
</dbReference>
<keyword evidence="3" id="KW-0378">Hydrolase</keyword>
<evidence type="ECO:0000256" key="3">
    <source>
        <dbReference type="ARBA" id="ARBA00022801"/>
    </source>
</evidence>
<proteinExistence type="predicted"/>
<evidence type="ECO:0000256" key="4">
    <source>
        <dbReference type="ARBA" id="ARBA00022950"/>
    </source>
</evidence>
<evidence type="ECO:0000313" key="8">
    <source>
        <dbReference type="Proteomes" id="UP000263435"/>
    </source>
</evidence>
<sequence length="208" mass="23846">MSNVLDKRCEKWLNSTFDVVKKQKNEDETRSIVISGYANTTNEDRAGDIIPADAWLKPKAMENYLKNPIVLFQHDHDEPIGKMLDYKVDEKGLYVEIEIYDVDQRVFRLVDKGALKAFSVGFRISDYSYDVDEDIFTITELELFEISVVSIPCNQDSLFEAQKSLDSTSFKALKEEIRAEKGSTPSVEPVFNSELEKLAYALGYFKQD</sequence>